<dbReference type="FunFam" id="3.40.50.300:FF:002141">
    <property type="entry name" value="Dynein heavy chain"/>
    <property type="match status" value="1"/>
</dbReference>
<protein>
    <recommendedName>
        <fullName evidence="15">Dynein axonemal heavy chain 3</fullName>
    </recommendedName>
    <alternativeName>
        <fullName evidence="17">Axonemal beta dynein heavy chain 3</fullName>
    </alternativeName>
    <alternativeName>
        <fullName evidence="16">Ciliary dynein heavy chain 3</fullName>
    </alternativeName>
</protein>
<dbReference type="CTD" id="55567"/>
<dbReference type="Pfam" id="PF18198">
    <property type="entry name" value="AAA_lid_11"/>
    <property type="match status" value="1"/>
</dbReference>
<dbReference type="InterPro" id="IPR013602">
    <property type="entry name" value="Dynein_heavy_linker"/>
</dbReference>
<dbReference type="Proteomes" id="UP001108280">
    <property type="component" value="Chromosome 3"/>
</dbReference>
<proteinExistence type="inferred from homology"/>
<dbReference type="FunFam" id="1.10.287.2620:FF:000002">
    <property type="entry name" value="Dynein heavy chain 2, axonemal"/>
    <property type="match status" value="1"/>
</dbReference>
<dbReference type="FunFam" id="1.20.920.30:FF:000002">
    <property type="entry name" value="Dynein axonemal heavy chain 3"/>
    <property type="match status" value="1"/>
</dbReference>
<evidence type="ECO:0000256" key="3">
    <source>
        <dbReference type="ARBA" id="ARBA00011655"/>
    </source>
</evidence>
<evidence type="ECO:0000256" key="7">
    <source>
        <dbReference type="ARBA" id="ARBA00022840"/>
    </source>
</evidence>
<dbReference type="Pfam" id="PF12777">
    <property type="entry name" value="MT"/>
    <property type="match status" value="1"/>
</dbReference>
<dbReference type="Gene3D" id="1.20.920.20">
    <property type="match status" value="1"/>
</dbReference>
<dbReference type="OrthoDB" id="5593012at2759"/>
<keyword evidence="8" id="KW-0243">Dynein</keyword>
<dbReference type="FunFam" id="1.10.472.130:FF:000008">
    <property type="entry name" value="Dynein axonemal heavy chain 3"/>
    <property type="match status" value="1"/>
</dbReference>
<dbReference type="InterPro" id="IPR041658">
    <property type="entry name" value="AAA_lid_11"/>
</dbReference>
<dbReference type="Pfam" id="PF08393">
    <property type="entry name" value="DHC_N2"/>
    <property type="match status" value="1"/>
</dbReference>
<dbReference type="FunFam" id="3.40.50.300:FF:000362">
    <property type="entry name" value="Dynein, axonemal, heavy chain 6"/>
    <property type="match status" value="1"/>
</dbReference>
<dbReference type="Gene3D" id="1.10.472.130">
    <property type="match status" value="1"/>
</dbReference>
<evidence type="ECO:0000256" key="2">
    <source>
        <dbReference type="ARBA" id="ARBA00008887"/>
    </source>
</evidence>
<dbReference type="FunFam" id="1.10.8.1220:FF:000001">
    <property type="entry name" value="Dynein axonemal heavy chain 5"/>
    <property type="match status" value="1"/>
</dbReference>
<dbReference type="Gene3D" id="1.10.287.2620">
    <property type="match status" value="1"/>
</dbReference>
<dbReference type="Gene3D" id="1.10.8.710">
    <property type="match status" value="1"/>
</dbReference>
<dbReference type="GO" id="GO:0045505">
    <property type="term" value="F:dynein intermediate chain binding"/>
    <property type="evidence" value="ECO:0007669"/>
    <property type="project" value="InterPro"/>
</dbReference>
<keyword evidence="21" id="KW-1185">Reference proteome</keyword>
<keyword evidence="6" id="KW-0547">Nucleotide-binding</keyword>
<keyword evidence="12" id="KW-0206">Cytoskeleton</keyword>
<dbReference type="SUPFAM" id="SSF52540">
    <property type="entry name" value="P-loop containing nucleoside triphosphate hydrolases"/>
    <property type="match status" value="4"/>
</dbReference>
<dbReference type="Gene3D" id="3.40.50.300">
    <property type="entry name" value="P-loop containing nucleotide triphosphate hydrolases"/>
    <property type="match status" value="5"/>
</dbReference>
<evidence type="ECO:0000256" key="1">
    <source>
        <dbReference type="ARBA" id="ARBA00004430"/>
    </source>
</evidence>
<dbReference type="Pfam" id="PF12775">
    <property type="entry name" value="AAA_7"/>
    <property type="match status" value="1"/>
</dbReference>
<dbReference type="GO" id="GO:0005524">
    <property type="term" value="F:ATP binding"/>
    <property type="evidence" value="ECO:0007669"/>
    <property type="project" value="UniProtKB-KW"/>
</dbReference>
<dbReference type="InterPro" id="IPR041228">
    <property type="entry name" value="Dynein_C"/>
</dbReference>
<keyword evidence="7" id="KW-0067">ATP-binding</keyword>
<comment type="similarity">
    <text evidence="2">Belongs to the dynein heavy chain family.</text>
</comment>
<reference evidence="22" key="3">
    <citation type="submission" date="2025-08" db="UniProtKB">
        <authorList>
            <consortium name="RefSeq"/>
        </authorList>
    </citation>
    <scope>IDENTIFICATION</scope>
    <source>
        <strain evidence="22">17A/GY</strain>
        <tissue evidence="22">Liver</tissue>
    </source>
</reference>
<evidence type="ECO:0000256" key="17">
    <source>
        <dbReference type="ARBA" id="ARBA00082097"/>
    </source>
</evidence>
<dbReference type="InterPro" id="IPR042228">
    <property type="entry name" value="Dynein_linker_3"/>
</dbReference>
<dbReference type="InterPro" id="IPR035699">
    <property type="entry name" value="AAA_6"/>
</dbReference>
<keyword evidence="10" id="KW-0969">Cilium</keyword>
<dbReference type="InterPro" id="IPR043160">
    <property type="entry name" value="Dynein_C_barrel"/>
</dbReference>
<keyword evidence="4" id="KW-0963">Cytoplasm</keyword>
<reference evidence="21" key="1">
    <citation type="journal article" date="2018" name="Biotechnol. Bioeng.">
        <title>A reference genome of the Chinese hamster based on a hybrid assembly strategy.</title>
        <authorList>
            <person name="Rupp O."/>
            <person name="MacDonald M.L."/>
            <person name="Li S."/>
            <person name="Dhiman H."/>
            <person name="Polson S."/>
            <person name="Griep S."/>
            <person name="Heffner K."/>
            <person name="Hernandez I."/>
            <person name="Brinkrolf K."/>
            <person name="Jadhav V."/>
            <person name="Samoudi M."/>
            <person name="Hao H."/>
            <person name="Kingham B."/>
            <person name="Goesmann A."/>
            <person name="Betenbaugh M.J."/>
            <person name="Lewis N.E."/>
            <person name="Borth N."/>
            <person name="Lee K.H."/>
        </authorList>
    </citation>
    <scope>NUCLEOTIDE SEQUENCE [LARGE SCALE GENOMIC DNA]</scope>
    <source>
        <strain evidence="21">17A/GY</strain>
    </source>
</reference>
<comment type="subunit">
    <text evidence="3">Consists of at least two heavy chains and a number of intermediate and light chains.</text>
</comment>
<dbReference type="Gene3D" id="3.10.490.20">
    <property type="match status" value="1"/>
</dbReference>
<dbReference type="FunFam" id="1.10.8.720:FF:000001">
    <property type="entry name" value="dynein heavy chain 7, axonemal"/>
    <property type="match status" value="1"/>
</dbReference>
<name>A0A9J7GS32_CRIGR</name>
<dbReference type="FunFam" id="3.10.490.20:FF:000001">
    <property type="entry name" value="dynein heavy chain 7, axonemal"/>
    <property type="match status" value="1"/>
</dbReference>
<dbReference type="Gene3D" id="1.20.1270.280">
    <property type="match status" value="1"/>
</dbReference>
<sequence>MSSTDCSSQKIDKKDSIHHMSHSQMRPELPPLPVSANEEPSDLYQTVMSHSFYPPLMQRTSWTLAVPFKEQDCHRGPSDAIGNNYSLKARDMKLKDLLRVYQPVTINVPRDKTSLGQPLGTLPKSSSEPSKKKMKFSLKVKEDSTTGIPGACKHASSLPMKCDMDLWLAHPGSRPMSPEQQMDVMLQEEMEIESKEKKPSELDLERYYYYLTNGIRKDMIAPEDEEVMVRIYKLIPKVLLATPGLEPLQVSLRSEKENDYYFSLMKSIVDYILMDPMEKKRLFIESIPRLFPHRVIRAPVPWHNVYQSAKKWNEEHLHTVNPMMYNLKELWFAEFKDLRFVRTADLLAGKLPLLPNEYQEVIEKHCQDARQILLNKWIPMCAQLFVSQKEHWVRFAPKSDYDSSRNIEEYFASVASFMSLQLRELVFKSLKDLVSFFMIHKDGNDFEEPYQEMEFFIPQLITIKLEVQEPNIAFNPSFDDCWQLIRNSFLEIIKNSDGIPKVESILFPELKGYNLILGTVHPEENLVSDFVNETFEVFKKNQVGPHKYLNVYKKYDDLLDNTAEQGITEFLGQTHEIEDFVMNINRIKKRRNEIASMHITVPLAMFCLDALFLNYDLCERAQNLKDRLIQYQVDVNRETNSSICNQYNSIADKVSEIPANTAELVALIEFLRKSSDVTVFKLRRQLRDASERLEFLMDYADLPYEDIKLNSNLFLWPDQIEDVFENSRNLLLSKRDQAEMDLIKRCSEFEAKLEGYGKELETFRKREVMTTEEMKNNVEKLSELSKNLDLALTEFELINKEEELLEKEKSSFPLLQTLMINKVPYEQLWVTAYEFSTKSEEWMNGPLFLLNAEEIAEEIANMWRTTYKLTKTLIDVPAPRRLAENVKLKIEKFKQHIPILNIACNPGMKDRHWQQISDIVGYEIKPTETTCLANMIEFGFGKFVDKLEPIGAAASKEYSLEKNLEKMKSDWVNMTFSFVKYRDTDTSILCSVDDIQLLLDDHVIKTQTMCGSVFIKPIEAECRKWEEKLVRVQENLDAWLKCQVTWLYLEPIFSSEDIIAQMPEEGRKFGIVDNYWKTLMAQAVKDTRVLAAADQPRMTEKLQEANLLLEDIQRGLNNYLEKKRLFFPRFFFLSNDELLEILSETKDPLRVQPHLKKCFEGIAKLEFTDNLEILGMISSEKETVPFIQTIYPAKAKGMVEKWLQQVEQVMLASMRQVIENGIEAYAQVPRKAWVLQWPGQVVICVSSIFWTKEVSEALVEDTMLDFLKKSNEQISDIVELVRGKLSSGARLTLGALTVIDVHARDVVAKLAKDQVNSLNDFQWISQLRYYWEGKHVHVQMITTEALYGYEYLGNSPRLVITPLTDRCYRTLMGALKLNLGGAPEGPAGTGKTETTKDLAKALAKQCVVFNCSDGLDYKAMGKFFKGLAQAGAWACFDEFNRIEVEVLSVVAQQILSIQQAIIRKLKMFIFEGTELSLNPTCAVFITMNPGYAGRAELPDNLKALFRTVAMMVPDYALIGEISLYSMGFLDSRSLAQKIVATYRLCSEQLSSQHHYDYGMRAVKSVLTAAGNLKLKYPEENESVLLLRALLDVNLAKFLAQDVPLFQGIISDLFPGVVLPTPDYEVFLEVLESNIRKMKLQPVPWFIGKIIQIYEMMLVRHGYMIVGDPMGGKTSAYKVLAAALGELHEANQMEEFAVEFKIINPKAITMGQLYGCFDAVSHEWTDGVLANAFREQASSITDDRKWIIFDGPVDAVWIENMNTVLDDNKKLCLMSGEIIQMSPKMSLIFEPADLEQASPATVSRCGMIYMEAHQLGWKPLKDSYMDTLPPCLTKEHLELVEDMFTWLVQPCLDFNRMHGKFVVQTSPIHLAFSMMRLYSSLLDEIRNVEEEESDMYEGLSSQQIFLWLQGLFLFSLVWTVAGTINAESRKKFDVFFRTLIMGMDDYHPRPKSVKLTKNNTFPERGSIYDFYFLKQGGGHWNAWTEYITKEEETIPANAKVSDLIIPTMETARQSFFLKTFLDHEIPILFVGPTGTGKSAIVNNYLLHLPKSIYLPNFINFSARTSANQTQDIIMSKLDRRRKGLFGPPIGKKAVVFVDDLNMPAKEIYGAQPPIELLRQWIDHGYWFDKKDTNRLDIVDVLLVTAMGPPGGGRNDITGRFTRHLNIVSINAFEDEILTKIFGSIADWHFSKGFDVIFLRYGKMLVHATLTIYRAAVENFLPTPSKSHYVFNLRDFSRVIQGVLLCPHTNLQDLEKFIRLWIHEVYRVFYDRLIDNEDRQTFFNLVKETTSNCFKQTMEKVLIHLSPTGKIVDDNIRSLFFGDFLIPESDKKIYDEITDLKLLTGVMEYYLDEFNSISKAPMSLVMFKFAIEHISRICRVLKQNKGHLLLVGIGGSGRQSATKLSTFMNSYELYQIEITKNYTGNDWREDLKKIMLQSGVATKCTVFLFSDNQIKDESFVEDINMLLNTGDVPNIFPADEKAELVEKMQTAVRTEGEKIEVTPVSMYNFFIDRVKKNLHIVLAMSPIGDAFRTRLRMFPSLINCCTIDWFQAWPTDALELVANKFLEDVELDDSIRTEVISMCKYFQESVKKLSLDYYDTLLRHNYVTPTSYLELILTFKTLLNSKRQEVDTMRNRYLAGLQKLEFASSQVSVMQVELTALQPQLIQTSEETDKMMVKIEAETKEADAKKLLVQADEKEANAAAAISQAIKNECEGDLAEAMPALEAALAALDTLNPTDITLVKSMQNPPGPVKLVMESICVMKGLKPERKPDPSGSGKMIEDYWGVSRKVLGDLKFLESLKTYDKDNIPSVIMKRIRERFIDHPDFQPSVIKNVSSACEGLCKWVRAMEVYERVAKVVAPKRERLREAEGKLEIQMHKLNLKRAELKLVEDRLQALNDEFEEMNVKKKMLEGNIDVCSQKLVRAEKLISGLGGERDRWTEAARQLGIRYNYLTGDVLLSSGTVAYLGAFTVDYRAQCQNEWLETCKEKVIPGSADFSLSHTLGDPIKIRAWQIAGLPVDSFSVDNGIIVSNSRRWPLMIDPQGQANKWVKNMEKTNKLSVIKFSDTNYVRTLENALQFGTPVLLENVGEELDAFIEPILLKATFRQQGVEYMRLGENIIEYSRDFKFYITTRLRNPHYLPEVAVKVCLLNFMITPLGLQDQLLGIVAAKEKPELEEKKNELILESAENKKQLKEIEDKILEVLSLSEGNILEDETAIKVLSSSKVLSEEISEKQKIASVTETQIDQTRLGYKPVAIHSATIFFCISDLAHIEPMYQYSLTWFINLYVLSLANSSKSDELDLRIEYIIEHFTLSIYNNVCRSLFEKDKLLFSLLLTIGLLKEKKAINEEVWYFLLTGGVALDNPFPNPAPEWLSEKSWGEVVRASYLPKLKGLMEDMVENITEWKKIYDSAWPQEEVLPSPWKYLQTLERMVILRCLRPDKMVPAIQDFIIENMGKTFIEAPTFDLQGSYNDSSSCAPLIFILSPGADPMAGLLKFADDVGMGGTKIQTISLGQGQGPIATKMIHRAIQDGSWVVLQNCHLATSWMPALEKICEEVIVPENTNPVFRLWLTSYPSEKFPVSILQNGIKMTNEPPKGLRANLLRSYLNDPVSDPVFFHSCSKPIMWQKLLFGLCFFHAIVQERRNYGALGWNIPYEFNESDLRISMRQIQMFLNDYKEVPFEALTYLTGECNYGGRVTDDKDRRLLLSLLSTFYCKEIEKDIYFIAPGEAYYIPPHGTYQSYIDYLRTLPITAHPGVFGLHENADITKDNQETNQLFQGVLLTLPRQSGGSGKSPQEVVEELAHDVLSKLPMDFDLEEVMRLYPVIYNESMNTVLRQELIRFNRLTKVVRRSLIDIGRAIKGQVLMSSELEDVFNSMLVGKVPAMWAAKSYPSLKPLGGYVADLLARLTFFQDWITNGPPVVFWISGFYFTQSFLTGVSQNYARKYTIPIDHIGFEFEVTTQETTMENNPEDGAYIKGLFLEGARWDRKMMQIGESLPKILYDPLPIIWLKPGDSALFQHQDIYVCPVYKTSARRGTLSTTGHSTNYVLSIELPTNMPQKHWINRGVASLCQLDN</sequence>
<dbReference type="Pfam" id="PF12780">
    <property type="entry name" value="AAA_8"/>
    <property type="match status" value="1"/>
</dbReference>
<evidence type="ECO:0000256" key="8">
    <source>
        <dbReference type="ARBA" id="ARBA00023017"/>
    </source>
</evidence>
<evidence type="ECO:0000256" key="14">
    <source>
        <dbReference type="ARBA" id="ARBA00057074"/>
    </source>
</evidence>
<keyword evidence="13" id="KW-0966">Cell projection</keyword>
<dbReference type="GO" id="GO:0005858">
    <property type="term" value="C:axonemal dynein complex"/>
    <property type="evidence" value="ECO:0007669"/>
    <property type="project" value="UniProtKB-ARBA"/>
</dbReference>
<keyword evidence="5" id="KW-0493">Microtubule</keyword>
<dbReference type="FunFam" id="1.20.1270.280:FF:000001">
    <property type="entry name" value="dynein heavy chain 7, axonemal"/>
    <property type="match status" value="1"/>
</dbReference>
<dbReference type="Gene3D" id="1.10.8.1220">
    <property type="match status" value="1"/>
</dbReference>
<dbReference type="Gene3D" id="1.10.8.720">
    <property type="entry name" value="Region D6 of dynein motor"/>
    <property type="match status" value="1"/>
</dbReference>
<dbReference type="InterPro" id="IPR024743">
    <property type="entry name" value="Dynein_HC_stalk"/>
</dbReference>
<dbReference type="FunFam" id="1.20.920.20:FF:000006">
    <property type="entry name" value="Dynein, axonemal, heavy chain 6"/>
    <property type="match status" value="1"/>
</dbReference>
<dbReference type="FunFam" id="3.40.50.300:FF:000063">
    <property type="entry name" value="dynein heavy chain 6, axonemal"/>
    <property type="match status" value="1"/>
</dbReference>
<feature type="domain" description="AAA+ ATPase" evidence="20">
    <location>
        <begin position="1377"/>
        <end position="1516"/>
    </location>
</feature>
<dbReference type="GO" id="GO:0051959">
    <property type="term" value="F:dynein light intermediate chain binding"/>
    <property type="evidence" value="ECO:0007669"/>
    <property type="project" value="InterPro"/>
</dbReference>
<dbReference type="Pfam" id="PF12781">
    <property type="entry name" value="AAA_9"/>
    <property type="match status" value="1"/>
</dbReference>
<dbReference type="FunFam" id="1.20.58.1120:FF:000005">
    <property type="entry name" value="Dynein, axonemal, heavy chain 12"/>
    <property type="match status" value="1"/>
</dbReference>
<dbReference type="Pfam" id="PF18199">
    <property type="entry name" value="Dynein_C"/>
    <property type="match status" value="1"/>
</dbReference>
<dbReference type="Pfam" id="PF03028">
    <property type="entry name" value="Dynein_heavy"/>
    <property type="match status" value="1"/>
</dbReference>
<evidence type="ECO:0000256" key="5">
    <source>
        <dbReference type="ARBA" id="ARBA00022701"/>
    </source>
</evidence>
<evidence type="ECO:0000313" key="21">
    <source>
        <dbReference type="Proteomes" id="UP001108280"/>
    </source>
</evidence>
<dbReference type="SMART" id="SM00382">
    <property type="entry name" value="AAA"/>
    <property type="match status" value="2"/>
</dbReference>
<evidence type="ECO:0000256" key="15">
    <source>
        <dbReference type="ARBA" id="ARBA00071812"/>
    </source>
</evidence>
<dbReference type="GeneID" id="100752771"/>
<organism evidence="21 22">
    <name type="scientific">Cricetulus griseus</name>
    <name type="common">Chinese hamster</name>
    <name type="synonym">Cricetulus barabensis griseus</name>
    <dbReference type="NCBI Taxonomy" id="10029"/>
    <lineage>
        <taxon>Eukaryota</taxon>
        <taxon>Metazoa</taxon>
        <taxon>Chordata</taxon>
        <taxon>Craniata</taxon>
        <taxon>Vertebrata</taxon>
        <taxon>Euteleostomi</taxon>
        <taxon>Mammalia</taxon>
        <taxon>Eutheria</taxon>
        <taxon>Euarchontoglires</taxon>
        <taxon>Glires</taxon>
        <taxon>Rodentia</taxon>
        <taxon>Myomorpha</taxon>
        <taxon>Muroidea</taxon>
        <taxon>Cricetidae</taxon>
        <taxon>Cricetinae</taxon>
        <taxon>Cricetulus</taxon>
    </lineage>
</organism>
<dbReference type="RefSeq" id="XP_035297197.1">
    <property type="nucleotide sequence ID" value="XM_035441306.1"/>
</dbReference>
<dbReference type="Gene3D" id="6.10.140.1060">
    <property type="match status" value="1"/>
</dbReference>
<dbReference type="FunFam" id="3.40.50.300:FF:005585">
    <property type="entry name" value="Predicted protein"/>
    <property type="match status" value="1"/>
</dbReference>
<evidence type="ECO:0000256" key="10">
    <source>
        <dbReference type="ARBA" id="ARBA00023069"/>
    </source>
</evidence>
<dbReference type="Pfam" id="PF17852">
    <property type="entry name" value="Dynein_AAA_lid"/>
    <property type="match status" value="1"/>
</dbReference>
<evidence type="ECO:0000256" key="19">
    <source>
        <dbReference type="SAM" id="MobiDB-lite"/>
    </source>
</evidence>
<reference evidence="21" key="2">
    <citation type="journal article" date="2020" name="Biotechnol. Bioeng.">
        <title>Chromosome-scale scaffolds for the Chinese hamster reference genome assembly to facilitate the study of the CHO epigenome.</title>
        <authorList>
            <person name="Hilliard W."/>
            <person name="MacDonald M."/>
            <person name="Lee K.H."/>
        </authorList>
    </citation>
    <scope>NUCLEOTIDE SEQUENCE [LARGE SCALE GENOMIC DNA]</scope>
    <source>
        <strain evidence="21">17A/GY</strain>
    </source>
</reference>
<dbReference type="InterPro" id="IPR026983">
    <property type="entry name" value="DHC"/>
</dbReference>
<evidence type="ECO:0000256" key="18">
    <source>
        <dbReference type="SAM" id="Coils"/>
    </source>
</evidence>
<dbReference type="PANTHER" id="PTHR22878:SF71">
    <property type="entry name" value="DYNEIN, AXONEMAL, HEAVY CHAIN 3"/>
    <property type="match status" value="1"/>
</dbReference>
<dbReference type="Gene3D" id="1.20.140.100">
    <property type="entry name" value="Dynein heavy chain, N-terminal domain 2"/>
    <property type="match status" value="1"/>
</dbReference>
<evidence type="ECO:0000256" key="11">
    <source>
        <dbReference type="ARBA" id="ARBA00023175"/>
    </source>
</evidence>
<dbReference type="InterPro" id="IPR004273">
    <property type="entry name" value="Dynein_heavy_D6_P-loop"/>
</dbReference>
<evidence type="ECO:0000256" key="6">
    <source>
        <dbReference type="ARBA" id="ARBA00022741"/>
    </source>
</evidence>
<dbReference type="PANTHER" id="PTHR22878">
    <property type="entry name" value="DYNEIN HEAVY CHAIN 6, AXONEMAL-LIKE-RELATED"/>
    <property type="match status" value="1"/>
</dbReference>
<keyword evidence="11" id="KW-0505">Motor protein</keyword>
<feature type="region of interest" description="Disordered" evidence="19">
    <location>
        <begin position="111"/>
        <end position="133"/>
    </location>
</feature>
<feature type="coiled-coil region" evidence="18">
    <location>
        <begin position="2861"/>
        <end position="2912"/>
    </location>
</feature>
<feature type="domain" description="AAA+ ATPase" evidence="20">
    <location>
        <begin position="2022"/>
        <end position="2169"/>
    </location>
</feature>
<dbReference type="InterPro" id="IPR024317">
    <property type="entry name" value="Dynein_heavy_chain_D4_dom"/>
</dbReference>
<dbReference type="InterPro" id="IPR042222">
    <property type="entry name" value="Dynein_2_N"/>
</dbReference>
<comment type="function">
    <text evidence="14">Force generating protein of respiratory cilia. Produces force towards the minus ends of microtubules. Dynein has ATPase activity; the force-producing power stroke is thought to occur on release of ADP. Involved in sperm motility; implicated in sperm flagellar assembly.</text>
</comment>
<dbReference type="FunFam" id="3.40.50.300:FF:001328">
    <property type="entry name" value="Dynein heavy chain 6, axonemal"/>
    <property type="match status" value="1"/>
</dbReference>
<dbReference type="GO" id="GO:0005874">
    <property type="term" value="C:microtubule"/>
    <property type="evidence" value="ECO:0007669"/>
    <property type="project" value="UniProtKB-KW"/>
</dbReference>
<evidence type="ECO:0000313" key="22">
    <source>
        <dbReference type="RefSeq" id="XP_035297197.1"/>
    </source>
</evidence>
<evidence type="ECO:0000259" key="20">
    <source>
        <dbReference type="SMART" id="SM00382"/>
    </source>
</evidence>
<evidence type="ECO:0000256" key="12">
    <source>
        <dbReference type="ARBA" id="ARBA00023212"/>
    </source>
</evidence>
<dbReference type="KEGG" id="cge:100752771"/>
<dbReference type="InterPro" id="IPR043157">
    <property type="entry name" value="Dynein_AAA1S"/>
</dbReference>
<dbReference type="Gene3D" id="1.20.58.1120">
    <property type="match status" value="1"/>
</dbReference>
<dbReference type="Pfam" id="PF17857">
    <property type="entry name" value="AAA_lid_1"/>
    <property type="match status" value="1"/>
</dbReference>
<evidence type="ECO:0000256" key="4">
    <source>
        <dbReference type="ARBA" id="ARBA00022490"/>
    </source>
</evidence>
<keyword evidence="9 18" id="KW-0175">Coiled coil</keyword>
<dbReference type="InterPro" id="IPR041466">
    <property type="entry name" value="Dynein_AAA5_ext"/>
</dbReference>
<gene>
    <name evidence="22" type="primary">Dnah3</name>
</gene>
<dbReference type="FunFam" id="3.40.50.300:FF:000223">
    <property type="entry name" value="Dynein heavy chain 3, axonemal"/>
    <property type="match status" value="1"/>
</dbReference>
<dbReference type="FunFam" id="1.20.140.100:FF:000004">
    <property type="entry name" value="Dynein axonemal heavy chain 6"/>
    <property type="match status" value="1"/>
</dbReference>
<comment type="subcellular location">
    <subcellularLocation>
        <location evidence="1">Cytoplasm</location>
        <location evidence="1">Cytoskeleton</location>
        <location evidence="1">Cilium axoneme</location>
    </subcellularLocation>
</comment>
<dbReference type="InterPro" id="IPR027417">
    <property type="entry name" value="P-loop_NTPase"/>
</dbReference>
<dbReference type="InterPro" id="IPR041589">
    <property type="entry name" value="DNAH3_AAA_lid_1"/>
</dbReference>
<dbReference type="Pfam" id="PF12774">
    <property type="entry name" value="AAA_6"/>
    <property type="match status" value="1"/>
</dbReference>
<accession>A0A9J7GS32</accession>
<dbReference type="Gene3D" id="3.20.180.20">
    <property type="entry name" value="Dynein heavy chain, N-terminal domain 2"/>
    <property type="match status" value="1"/>
</dbReference>
<evidence type="ECO:0000256" key="13">
    <source>
        <dbReference type="ARBA" id="ARBA00023273"/>
    </source>
</evidence>
<dbReference type="GO" id="GO:0003341">
    <property type="term" value="P:cilium movement"/>
    <property type="evidence" value="ECO:0007669"/>
    <property type="project" value="UniProtKB-ARBA"/>
</dbReference>
<dbReference type="FunFam" id="3.20.180.20:FF:000003">
    <property type="entry name" value="Dynein heavy chain 12, axonemal"/>
    <property type="match status" value="1"/>
</dbReference>
<dbReference type="InterPro" id="IPR003593">
    <property type="entry name" value="AAA+_ATPase"/>
</dbReference>
<dbReference type="Gene3D" id="1.20.920.30">
    <property type="match status" value="1"/>
</dbReference>
<dbReference type="InterPro" id="IPR035706">
    <property type="entry name" value="AAA_9"/>
</dbReference>
<dbReference type="GO" id="GO:0008569">
    <property type="term" value="F:minus-end-directed microtubule motor activity"/>
    <property type="evidence" value="ECO:0007669"/>
    <property type="project" value="InterPro"/>
</dbReference>
<evidence type="ECO:0000256" key="9">
    <source>
        <dbReference type="ARBA" id="ARBA00023054"/>
    </source>
</evidence>
<dbReference type="FunFam" id="1.10.8.710:FF:000004">
    <property type="entry name" value="Dynein axonemal heavy chain 6"/>
    <property type="match status" value="1"/>
</dbReference>
<evidence type="ECO:0000256" key="16">
    <source>
        <dbReference type="ARBA" id="ARBA00078559"/>
    </source>
</evidence>
<dbReference type="InterPro" id="IPR042219">
    <property type="entry name" value="AAA_lid_11_sf"/>
</dbReference>
<feature type="region of interest" description="Disordered" evidence="19">
    <location>
        <begin position="1"/>
        <end position="38"/>
    </location>
</feature>